<dbReference type="PANTHER" id="PTHR32176:SF27">
    <property type="entry name" value="PATATIN"/>
    <property type="match status" value="1"/>
</dbReference>
<dbReference type="PROSITE" id="PS51635">
    <property type="entry name" value="PNPLA"/>
    <property type="match status" value="1"/>
</dbReference>
<evidence type="ECO:0000256" key="3">
    <source>
        <dbReference type="ARBA" id="ARBA00022821"/>
    </source>
</evidence>
<dbReference type="EC" id="3.1.1.-" evidence="8"/>
<evidence type="ECO:0000313" key="14">
    <source>
        <dbReference type="RefSeq" id="XP_020104160.1"/>
    </source>
</evidence>
<evidence type="ECO:0000313" key="12">
    <source>
        <dbReference type="Proteomes" id="UP000092600"/>
    </source>
</evidence>
<dbReference type="SUPFAM" id="SSF52151">
    <property type="entry name" value="FabD/lysophospholipase-like"/>
    <property type="match status" value="1"/>
</dbReference>
<dbReference type="GO" id="GO:0016042">
    <property type="term" value="P:lipid catabolic process"/>
    <property type="evidence" value="ECO:0007669"/>
    <property type="project" value="UniProtKB-UniRule"/>
</dbReference>
<dbReference type="RefSeq" id="XP_020104160.1">
    <property type="nucleotide sequence ID" value="XM_020248571.1"/>
</dbReference>
<evidence type="ECO:0000256" key="7">
    <source>
        <dbReference type="PROSITE-ProRule" id="PRU01161"/>
    </source>
</evidence>
<feature type="active site" description="Proton acceptor" evidence="7">
    <location>
        <position position="228"/>
    </location>
</feature>
<keyword evidence="4 7" id="KW-0442">Lipid degradation</keyword>
<dbReference type="GeneID" id="109721141"/>
<dbReference type="STRING" id="4615.A0A199V0R2"/>
<dbReference type="OrthoDB" id="1658288at2759"/>
<evidence type="ECO:0000256" key="1">
    <source>
        <dbReference type="ARBA" id="ARBA00010240"/>
    </source>
</evidence>
<feature type="region of interest" description="Disordered" evidence="9">
    <location>
        <begin position="1"/>
        <end position="22"/>
    </location>
</feature>
<dbReference type="Pfam" id="PF01734">
    <property type="entry name" value="Patatin"/>
    <property type="match status" value="1"/>
</dbReference>
<feature type="short sequence motif" description="GXGXXG" evidence="7">
    <location>
        <begin position="38"/>
        <end position="43"/>
    </location>
</feature>
<feature type="compositionally biased region" description="Low complexity" evidence="9">
    <location>
        <begin position="1"/>
        <end position="19"/>
    </location>
</feature>
<dbReference type="CDD" id="cd07214">
    <property type="entry name" value="Pat17_isozyme_like"/>
    <property type="match status" value="1"/>
</dbReference>
<dbReference type="GO" id="GO:0047372">
    <property type="term" value="F:monoacylglycerol lipase activity"/>
    <property type="evidence" value="ECO:0007669"/>
    <property type="project" value="TreeGrafter"/>
</dbReference>
<protein>
    <recommendedName>
        <fullName evidence="8">Patatin</fullName>
        <ecNumber evidence="8">3.1.1.-</ecNumber>
    </recommendedName>
</protein>
<evidence type="ECO:0000313" key="11">
    <source>
        <dbReference type="EMBL" id="OAY70667.1"/>
    </source>
</evidence>
<evidence type="ECO:0000256" key="8">
    <source>
        <dbReference type="RuleBase" id="RU361262"/>
    </source>
</evidence>
<dbReference type="PANTHER" id="PTHR32176">
    <property type="entry name" value="XYLOSE ISOMERASE"/>
    <property type="match status" value="1"/>
</dbReference>
<dbReference type="GO" id="GO:0006952">
    <property type="term" value="P:defense response"/>
    <property type="evidence" value="ECO:0007669"/>
    <property type="project" value="UniProtKB-KW"/>
</dbReference>
<keyword evidence="2 7" id="KW-0378">Hydrolase</keyword>
<name>A0A199V0R2_ANACO</name>
<dbReference type="AlphaFoldDB" id="A0A199V0R2"/>
<dbReference type="Gramene" id="Aco004027.1.mrna1">
    <property type="protein sequence ID" value="Aco004027.1.mrna1"/>
    <property type="gene ID" value="Aco004027.1.path1"/>
</dbReference>
<accession>A0A199V0R2</accession>
<reference evidence="14" key="2">
    <citation type="submission" date="2025-04" db="UniProtKB">
        <authorList>
            <consortium name="RefSeq"/>
        </authorList>
    </citation>
    <scope>IDENTIFICATION</scope>
    <source>
        <tissue evidence="14">Leaf</tissue>
    </source>
</reference>
<dbReference type="GO" id="GO:0004620">
    <property type="term" value="F:phospholipase activity"/>
    <property type="evidence" value="ECO:0007669"/>
    <property type="project" value="TreeGrafter"/>
</dbReference>
<comment type="function">
    <text evidence="8">Lipolytic acyl hydrolase (LAH).</text>
</comment>
<keyword evidence="13" id="KW-1185">Reference proteome</keyword>
<feature type="short sequence motif" description="GXSXG" evidence="7">
    <location>
        <begin position="76"/>
        <end position="80"/>
    </location>
</feature>
<dbReference type="InterPro" id="IPR016035">
    <property type="entry name" value="Acyl_Trfase/lysoPLipase"/>
</dbReference>
<evidence type="ECO:0000313" key="13">
    <source>
        <dbReference type="Proteomes" id="UP000515123"/>
    </source>
</evidence>
<comment type="domain">
    <text evidence="8">The nitrogen atoms of the two glycine residues in the GGXR motif define the oxyanion hole, and stabilize the oxyanion that forms during the nucleophilic attack by the catalytic serine during substrate cleavage.</text>
</comment>
<evidence type="ECO:0000256" key="9">
    <source>
        <dbReference type="SAM" id="MobiDB-lite"/>
    </source>
</evidence>
<dbReference type="FunFam" id="3.40.1090.10:FF:000005">
    <property type="entry name" value="Patatin"/>
    <property type="match status" value="1"/>
</dbReference>
<reference evidence="11 12" key="1">
    <citation type="journal article" date="2016" name="DNA Res.">
        <title>The draft genome of MD-2 pineapple using hybrid error correction of long reads.</title>
        <authorList>
            <person name="Redwan R.M."/>
            <person name="Saidin A."/>
            <person name="Kumar S.V."/>
        </authorList>
    </citation>
    <scope>NUCLEOTIDE SEQUENCE [LARGE SCALE GENOMIC DNA]</scope>
    <source>
        <strain evidence="12">cv. MD2</strain>
        <tissue evidence="11">Leaf</tissue>
    </source>
</reference>
<dbReference type="Proteomes" id="UP000092600">
    <property type="component" value="Unassembled WGS sequence"/>
</dbReference>
<evidence type="ECO:0000259" key="10">
    <source>
        <dbReference type="PROSITE" id="PS51635"/>
    </source>
</evidence>
<organism evidence="11 12">
    <name type="scientific">Ananas comosus</name>
    <name type="common">Pineapple</name>
    <name type="synonym">Ananas ananas</name>
    <dbReference type="NCBI Taxonomy" id="4615"/>
    <lineage>
        <taxon>Eukaryota</taxon>
        <taxon>Viridiplantae</taxon>
        <taxon>Streptophyta</taxon>
        <taxon>Embryophyta</taxon>
        <taxon>Tracheophyta</taxon>
        <taxon>Spermatophyta</taxon>
        <taxon>Magnoliopsida</taxon>
        <taxon>Liliopsida</taxon>
        <taxon>Poales</taxon>
        <taxon>Bromeliaceae</taxon>
        <taxon>Bromelioideae</taxon>
        <taxon>Ananas</taxon>
    </lineage>
</organism>
<feature type="active site" description="Nucleophile" evidence="7">
    <location>
        <position position="78"/>
    </location>
</feature>
<evidence type="ECO:0000256" key="6">
    <source>
        <dbReference type="ARBA" id="ARBA00025642"/>
    </source>
</evidence>
<sequence>MASTGSAAAASNGANANPVVPTPPPSMGKMITVLSIDGGGIRGLIPGTILVYLESKLQELDGPDARIADYFDVIAGTSTGGLVTAMLTTPNKDNRPLFAAKEIPQFYLENGPKIFPQKLVGPFTPAVNLFGALAGPKYDGKFLHNKIKSLCGDSRLSQTVTNIVVPTFDVKYLQPIIFSTYEAKSMPLKDALLSDICISTSAAPTYFPAHYFQTKDSAGNSRDFNLVDGGVAANNPTMTAMSQVTKEIFMENPDFFPINPMDYGKFLVISLGTGSAKEAEKYTAPGCAKWGVLGWLYNNGMTPLIDIFAHASADMVDIHASILFQALRTENHYLRIQDDSLIGDTSSVDVSTRKNMEDLIQIGNDLLKKPAARVNLETGTYEPIARGGTNADAIDHFAKKLSEERKRRHAKLNSS</sequence>
<proteinExistence type="inferred from homology"/>
<dbReference type="Proteomes" id="UP000515123">
    <property type="component" value="Linkage group 15"/>
</dbReference>
<keyword evidence="3" id="KW-0611">Plant defense</keyword>
<evidence type="ECO:0000256" key="2">
    <source>
        <dbReference type="ARBA" id="ARBA00022801"/>
    </source>
</evidence>
<feature type="domain" description="PNPLA" evidence="10">
    <location>
        <begin position="34"/>
        <end position="241"/>
    </location>
</feature>
<gene>
    <name evidence="14" type="primary">LOC109721141</name>
    <name evidence="11" type="ORF">ACMD2_15128</name>
</gene>
<feature type="short sequence motif" description="DGA/G" evidence="7">
    <location>
        <begin position="228"/>
        <end position="230"/>
    </location>
</feature>
<dbReference type="InterPro" id="IPR002641">
    <property type="entry name" value="PNPLA_dom"/>
</dbReference>
<evidence type="ECO:0000256" key="5">
    <source>
        <dbReference type="ARBA" id="ARBA00023098"/>
    </source>
</evidence>
<dbReference type="Gene3D" id="3.40.1090.10">
    <property type="entry name" value="Cytosolic phospholipase A2 catalytic domain"/>
    <property type="match status" value="1"/>
</dbReference>
<evidence type="ECO:0000256" key="4">
    <source>
        <dbReference type="ARBA" id="ARBA00022963"/>
    </source>
</evidence>
<dbReference type="EMBL" id="LSRQ01003799">
    <property type="protein sequence ID" value="OAY70667.1"/>
    <property type="molecule type" value="Genomic_DNA"/>
</dbReference>
<comment type="similarity">
    <text evidence="1 8">Belongs to the patatin family.</text>
</comment>
<comment type="function">
    <text evidence="6">Possesses non-specific lipolytic acyl hydrolase (LAH) activity. Hydrolyzes phospholipids as well as galactolipids. May play a role in disease resistance.</text>
</comment>
<keyword evidence="5 7" id="KW-0443">Lipid metabolism</keyword>